<dbReference type="FunFam" id="3.40.50.720:FF:000173">
    <property type="entry name" value="3-oxoacyl-[acyl-carrier protein] reductase"/>
    <property type="match status" value="1"/>
</dbReference>
<dbReference type="GO" id="GO:0008202">
    <property type="term" value="P:steroid metabolic process"/>
    <property type="evidence" value="ECO:0007669"/>
    <property type="project" value="UniProtKB-KW"/>
</dbReference>
<keyword evidence="3" id="KW-0753">Steroid metabolism</keyword>
<dbReference type="eggNOG" id="COG1028">
    <property type="taxonomic scope" value="Bacteria"/>
</dbReference>
<dbReference type="RefSeq" id="WP_007061873.1">
    <property type="nucleotide sequence ID" value="NZ_ACVI01000050.1"/>
</dbReference>
<dbReference type="GO" id="GO:0016491">
    <property type="term" value="F:oxidoreductase activity"/>
    <property type="evidence" value="ECO:0007669"/>
    <property type="project" value="UniProtKB-KW"/>
</dbReference>
<evidence type="ECO:0000313" key="5">
    <source>
        <dbReference type="Proteomes" id="UP000004198"/>
    </source>
</evidence>
<proteinExistence type="inferred from homology"/>
<evidence type="ECO:0000313" key="4">
    <source>
        <dbReference type="EMBL" id="EET86568.1"/>
    </source>
</evidence>
<dbReference type="Pfam" id="PF13561">
    <property type="entry name" value="adh_short_C2"/>
    <property type="match status" value="1"/>
</dbReference>
<dbReference type="PRINTS" id="PR00080">
    <property type="entry name" value="SDRFAMILY"/>
</dbReference>
<dbReference type="NCBIfam" id="NF005559">
    <property type="entry name" value="PRK07231.1"/>
    <property type="match status" value="1"/>
</dbReference>
<evidence type="ECO:0000256" key="2">
    <source>
        <dbReference type="ARBA" id="ARBA00023002"/>
    </source>
</evidence>
<reference evidence="4 5" key="1">
    <citation type="submission" date="2009-06" db="EMBL/GenBank/DDBJ databases">
        <title>The draft genome of Clostridium carboxidivorans P7.</title>
        <authorList>
            <consortium name="US DOE Joint Genome Institute (JGI-PGF)"/>
            <person name="Lucas S."/>
            <person name="Copeland A."/>
            <person name="Lapidus A."/>
            <person name="Glavina del Rio T."/>
            <person name="Tice H."/>
            <person name="Bruce D."/>
            <person name="Goodwin L."/>
            <person name="Pitluck S."/>
            <person name="Larimer F."/>
            <person name="Land M.L."/>
            <person name="Hauser L."/>
            <person name="Hemme C.L."/>
        </authorList>
    </citation>
    <scope>NUCLEOTIDE SEQUENCE [LARGE SCALE GENOMIC DNA]</scope>
    <source>
        <strain evidence="4 5">P7</strain>
    </source>
</reference>
<gene>
    <name evidence="4" type="ORF">CcarbDRAFT_2988</name>
</gene>
<name>C6PW21_9CLOT</name>
<dbReference type="Gene3D" id="3.40.50.720">
    <property type="entry name" value="NAD(P)-binding Rossmann-like Domain"/>
    <property type="match status" value="1"/>
</dbReference>
<dbReference type="KEGG" id="cck:Ccar_17355"/>
<organism evidence="4 5">
    <name type="scientific">Clostridium carboxidivorans P7</name>
    <dbReference type="NCBI Taxonomy" id="536227"/>
    <lineage>
        <taxon>Bacteria</taxon>
        <taxon>Bacillati</taxon>
        <taxon>Bacillota</taxon>
        <taxon>Clostridia</taxon>
        <taxon>Eubacteriales</taxon>
        <taxon>Clostridiaceae</taxon>
        <taxon>Clostridium</taxon>
    </lineage>
</organism>
<dbReference type="AlphaFoldDB" id="C6PW21"/>
<keyword evidence="3" id="KW-0443">Lipid metabolism</keyword>
<keyword evidence="5" id="KW-1185">Reference proteome</keyword>
<keyword evidence="2" id="KW-0560">Oxidoreductase</keyword>
<dbReference type="STRING" id="536227.Ccar_17355"/>
<sequence>MDLKVKNKCAIVTGASRGVGKGIALALAKEGAYVVINYNKSEESCKEVVNEIVKNGGRALAVKADLANPQDCVKLINAAEKEFGCVDILINNAGIWLKNWIQDITLDEWKKTMDVNLTSVFLTSQAFIKKNILQKRNGKILNITSQAAFHGATTGHAHYAASKAGVVALTVSMAREMARYGINVNAVALGMVKTDMVSKALENNEDYYINRIPIGRVATPDDIGKIVMFMVSEAADYITGATIDATGGMLMR</sequence>
<dbReference type="InterPro" id="IPR050259">
    <property type="entry name" value="SDR"/>
</dbReference>
<dbReference type="SUPFAM" id="SSF51735">
    <property type="entry name" value="NAD(P)-binding Rossmann-fold domains"/>
    <property type="match status" value="1"/>
</dbReference>
<dbReference type="Proteomes" id="UP000004198">
    <property type="component" value="Unassembled WGS sequence"/>
</dbReference>
<dbReference type="PATRIC" id="fig|536227.13.peg.3654"/>
<dbReference type="InterPro" id="IPR002347">
    <property type="entry name" value="SDR_fam"/>
</dbReference>
<dbReference type="OrthoDB" id="9803333at2"/>
<accession>C6PW21</accession>
<comment type="caution">
    <text evidence="4">The sequence shown here is derived from an EMBL/GenBank/DDBJ whole genome shotgun (WGS) entry which is preliminary data.</text>
</comment>
<comment type="similarity">
    <text evidence="1">Belongs to the short-chain dehydrogenases/reductases (SDR) family.</text>
</comment>
<evidence type="ECO:0000256" key="1">
    <source>
        <dbReference type="ARBA" id="ARBA00006484"/>
    </source>
</evidence>
<protein>
    <submittedName>
        <fullName evidence="4">Short-chain dehydrogenase/reductase SDR</fullName>
    </submittedName>
</protein>
<evidence type="ECO:0000256" key="3">
    <source>
        <dbReference type="ARBA" id="ARBA00023221"/>
    </source>
</evidence>
<dbReference type="PANTHER" id="PTHR42879">
    <property type="entry name" value="3-OXOACYL-(ACYL-CARRIER-PROTEIN) REDUCTASE"/>
    <property type="match status" value="1"/>
</dbReference>
<dbReference type="PANTHER" id="PTHR42879:SF2">
    <property type="entry name" value="3-OXOACYL-[ACYL-CARRIER-PROTEIN] REDUCTASE FABG"/>
    <property type="match status" value="1"/>
</dbReference>
<dbReference type="InterPro" id="IPR036291">
    <property type="entry name" value="NAD(P)-bd_dom_sf"/>
</dbReference>
<dbReference type="PRINTS" id="PR00081">
    <property type="entry name" value="GDHRDH"/>
</dbReference>
<dbReference type="EMBL" id="ACVI01000050">
    <property type="protein sequence ID" value="EET86568.1"/>
    <property type="molecule type" value="Genomic_DNA"/>
</dbReference>